<dbReference type="EMBL" id="CADCUJ010000078">
    <property type="protein sequence ID" value="CAA9355798.1"/>
    <property type="molecule type" value="Genomic_DNA"/>
</dbReference>
<keyword evidence="2" id="KW-0378">Hydrolase</keyword>
<dbReference type="EC" id="3.1.1.24" evidence="2"/>
<organism evidence="2">
    <name type="scientific">uncultured Nocardioidaceae bacterium</name>
    <dbReference type="NCBI Taxonomy" id="253824"/>
    <lineage>
        <taxon>Bacteria</taxon>
        <taxon>Bacillati</taxon>
        <taxon>Actinomycetota</taxon>
        <taxon>Actinomycetes</taxon>
        <taxon>Propionibacteriales</taxon>
        <taxon>Nocardioidaceae</taxon>
        <taxon>environmental samples</taxon>
    </lineage>
</organism>
<protein>
    <submittedName>
        <fullName evidence="2">Beta-ketoadipate enol-lactone hydrolase</fullName>
        <ecNumber evidence="2">3.1.1.24</ecNumber>
    </submittedName>
</protein>
<accession>A0A6J4MCU8</accession>
<feature type="compositionally biased region" description="Basic and acidic residues" evidence="1">
    <location>
        <begin position="168"/>
        <end position="197"/>
    </location>
</feature>
<feature type="region of interest" description="Disordered" evidence="1">
    <location>
        <begin position="144"/>
        <end position="252"/>
    </location>
</feature>
<feature type="compositionally biased region" description="Basic residues" evidence="1">
    <location>
        <begin position="37"/>
        <end position="59"/>
    </location>
</feature>
<dbReference type="AlphaFoldDB" id="A0A6J4MCU8"/>
<feature type="compositionally biased region" description="Gly residues" evidence="1">
    <location>
        <begin position="203"/>
        <end position="236"/>
    </location>
</feature>
<evidence type="ECO:0000256" key="1">
    <source>
        <dbReference type="SAM" id="MobiDB-lite"/>
    </source>
</evidence>
<evidence type="ECO:0000313" key="2">
    <source>
        <dbReference type="EMBL" id="CAA9355798.1"/>
    </source>
</evidence>
<reference evidence="2" key="1">
    <citation type="submission" date="2020-02" db="EMBL/GenBank/DDBJ databases">
        <authorList>
            <person name="Meier V. D."/>
        </authorList>
    </citation>
    <scope>NUCLEOTIDE SEQUENCE</scope>
    <source>
        <strain evidence="2">AVDCRST_MAG72</strain>
    </source>
</reference>
<feature type="non-terminal residue" evidence="2">
    <location>
        <position position="1"/>
    </location>
</feature>
<dbReference type="GO" id="GO:0047570">
    <property type="term" value="F:3-oxoadipate enol-lactonase activity"/>
    <property type="evidence" value="ECO:0007669"/>
    <property type="project" value="UniProtKB-EC"/>
</dbReference>
<name>A0A6J4MCU8_9ACTN</name>
<proteinExistence type="predicted"/>
<feature type="compositionally biased region" description="Low complexity" evidence="1">
    <location>
        <begin position="17"/>
        <end position="32"/>
    </location>
</feature>
<gene>
    <name evidence="2" type="ORF">AVDCRST_MAG72-1788</name>
</gene>
<feature type="region of interest" description="Disordered" evidence="1">
    <location>
        <begin position="1"/>
        <end position="120"/>
    </location>
</feature>
<feature type="non-terminal residue" evidence="2">
    <location>
        <position position="252"/>
    </location>
</feature>
<sequence>GRLRRVPGSLRAGGGRATAKLPAAGAPARRAGLPGGHHGHARSRRQRRHLHQLRRRGPRDRHLGPDRGARRAGGRRRELDGGRRRGLGGSRGAAARCRPRSARTVRAGSRRRDPSAAGLPALDAQALGSGGLPELLSQVVPGHQAGGVRRAPGACPRQPGSPWALEGLRAHDPHLARAGGSEDHRGHRPGGRRDGQRGSRLAGPGGGGRVGRGAAGRGGGDGPGGGPLPAGAGAGGDGRRRYPGPGRGRACL</sequence>
<feature type="compositionally biased region" description="Basic and acidic residues" evidence="1">
    <location>
        <begin position="60"/>
        <end position="83"/>
    </location>
</feature>